<keyword evidence="3" id="KW-1185">Reference proteome</keyword>
<name>A0A2T8HWM8_9RHOB</name>
<proteinExistence type="predicted"/>
<dbReference type="Gene3D" id="3.10.450.50">
    <property type="match status" value="1"/>
</dbReference>
<dbReference type="AlphaFoldDB" id="A0A2T8HWM8"/>
<reference evidence="2 3" key="1">
    <citation type="submission" date="2018-04" db="EMBL/GenBank/DDBJ databases">
        <title>Pararhodobacter oceanense sp. nov., isolated from marine intertidal sediment.</title>
        <authorList>
            <person name="Wang X.-L."/>
            <person name="Du Z.-J."/>
        </authorList>
    </citation>
    <scope>NUCLEOTIDE SEQUENCE [LARGE SCALE GENOMIC DNA]</scope>
    <source>
        <strain evidence="2 3">AM505</strain>
    </source>
</reference>
<dbReference type="InterPro" id="IPR037401">
    <property type="entry name" value="SnoaL-like"/>
</dbReference>
<dbReference type="SUPFAM" id="SSF54427">
    <property type="entry name" value="NTF2-like"/>
    <property type="match status" value="1"/>
</dbReference>
<dbReference type="OrthoDB" id="7856499at2"/>
<comment type="caution">
    <text evidence="2">The sequence shown here is derived from an EMBL/GenBank/DDBJ whole genome shotgun (WGS) entry which is preliminary data.</text>
</comment>
<sequence>MNDADFIAGQQLILGFYQALDEARFDDAAKAFADHGEWHRKGEVLTGPAEVEAAYFGRSADLHTRHVITNILLSDSAEGQDFSVYITLYAGKAAEGESPSVSGPSMVLTSHGSLIQHAGSWKISRKSTQRQFLIQPPQG</sequence>
<dbReference type="RefSeq" id="WP_116557726.1">
    <property type="nucleotide sequence ID" value="NZ_QDKM01000002.1"/>
</dbReference>
<protein>
    <recommendedName>
        <fullName evidence="1">SnoaL-like domain-containing protein</fullName>
    </recommendedName>
</protein>
<evidence type="ECO:0000259" key="1">
    <source>
        <dbReference type="Pfam" id="PF13577"/>
    </source>
</evidence>
<organism evidence="2 3">
    <name type="scientific">Pararhodobacter oceanensis</name>
    <dbReference type="NCBI Taxonomy" id="2172121"/>
    <lineage>
        <taxon>Bacteria</taxon>
        <taxon>Pseudomonadati</taxon>
        <taxon>Pseudomonadota</taxon>
        <taxon>Alphaproteobacteria</taxon>
        <taxon>Rhodobacterales</taxon>
        <taxon>Paracoccaceae</taxon>
        <taxon>Pararhodobacter</taxon>
    </lineage>
</organism>
<dbReference type="InterPro" id="IPR032710">
    <property type="entry name" value="NTF2-like_dom_sf"/>
</dbReference>
<evidence type="ECO:0000313" key="2">
    <source>
        <dbReference type="EMBL" id="PVH29837.1"/>
    </source>
</evidence>
<evidence type="ECO:0000313" key="3">
    <source>
        <dbReference type="Proteomes" id="UP000245911"/>
    </source>
</evidence>
<dbReference type="Pfam" id="PF13577">
    <property type="entry name" value="SnoaL_4"/>
    <property type="match status" value="1"/>
</dbReference>
<gene>
    <name evidence="2" type="ORF">DDE20_06980</name>
</gene>
<accession>A0A2T8HWM8</accession>
<dbReference type="Proteomes" id="UP000245911">
    <property type="component" value="Unassembled WGS sequence"/>
</dbReference>
<feature type="domain" description="SnoaL-like" evidence="1">
    <location>
        <begin position="10"/>
        <end position="125"/>
    </location>
</feature>
<dbReference type="EMBL" id="QDKM01000002">
    <property type="protein sequence ID" value="PVH29837.1"/>
    <property type="molecule type" value="Genomic_DNA"/>
</dbReference>